<dbReference type="OrthoDB" id="73875at2759"/>
<dbReference type="InterPro" id="IPR001223">
    <property type="entry name" value="Glyco_hydro18_cat"/>
</dbReference>
<name>A0A397TWT3_9GLOM</name>
<comment type="caution">
    <text evidence="3">The sequence shown here is derived from an EMBL/GenBank/DDBJ whole genome shotgun (WGS) entry which is preliminary data.</text>
</comment>
<keyword evidence="1" id="KW-0472">Membrane</keyword>
<gene>
    <name evidence="3" type="ORF">C2G38_871991</name>
</gene>
<dbReference type="PROSITE" id="PS51910">
    <property type="entry name" value="GH18_2"/>
    <property type="match status" value="1"/>
</dbReference>
<dbReference type="Pfam" id="PF00704">
    <property type="entry name" value="Glyco_hydro_18"/>
    <property type="match status" value="1"/>
</dbReference>
<dbReference type="Gene3D" id="3.20.20.80">
    <property type="entry name" value="Glycosidases"/>
    <property type="match status" value="1"/>
</dbReference>
<dbReference type="InterPro" id="IPR017853">
    <property type="entry name" value="GH"/>
</dbReference>
<protein>
    <recommendedName>
        <fullName evidence="2">GH18 domain-containing protein</fullName>
    </recommendedName>
</protein>
<evidence type="ECO:0000256" key="1">
    <source>
        <dbReference type="SAM" id="Phobius"/>
    </source>
</evidence>
<keyword evidence="1" id="KW-1133">Transmembrane helix</keyword>
<feature type="transmembrane region" description="Helical" evidence="1">
    <location>
        <begin position="12"/>
        <end position="31"/>
    </location>
</feature>
<sequence length="242" mass="27637">MKILSFSSFYKSVILFLYVFLILVVNIGIFGQNCSNPSSSLKKSQNTIVVGYYPAYKYNSTPDFNIINPSVTHINYIAFSLTDLTNNVRPYTLFNQAQIDKFRQFKNRIQNLGDVRIILSVLLPINDDLTKIPAFSNVQNGYDSSNPGNLQFISDLVSIVKDYSFDGIDIDYPYKIPCYQYTQFDISALNSMFTQFLADISNKLKQSTSNKILTITAGRYNISDINPDIITFVNIQVRFNFF</sequence>
<keyword evidence="4" id="KW-1185">Reference proteome</keyword>
<evidence type="ECO:0000313" key="4">
    <source>
        <dbReference type="Proteomes" id="UP000266673"/>
    </source>
</evidence>
<dbReference type="AlphaFoldDB" id="A0A397TWT3"/>
<feature type="domain" description="GH18" evidence="2">
    <location>
        <begin position="47"/>
        <end position="242"/>
    </location>
</feature>
<organism evidence="3 4">
    <name type="scientific">Gigaspora rosea</name>
    <dbReference type="NCBI Taxonomy" id="44941"/>
    <lineage>
        <taxon>Eukaryota</taxon>
        <taxon>Fungi</taxon>
        <taxon>Fungi incertae sedis</taxon>
        <taxon>Mucoromycota</taxon>
        <taxon>Glomeromycotina</taxon>
        <taxon>Glomeromycetes</taxon>
        <taxon>Diversisporales</taxon>
        <taxon>Gigasporaceae</taxon>
        <taxon>Gigaspora</taxon>
    </lineage>
</organism>
<evidence type="ECO:0000259" key="2">
    <source>
        <dbReference type="PROSITE" id="PS51910"/>
    </source>
</evidence>
<dbReference type="Proteomes" id="UP000266673">
    <property type="component" value="Unassembled WGS sequence"/>
</dbReference>
<proteinExistence type="predicted"/>
<reference evidence="3 4" key="1">
    <citation type="submission" date="2018-06" db="EMBL/GenBank/DDBJ databases">
        <title>Comparative genomics reveals the genomic features of Rhizophagus irregularis, R. cerebriforme, R. diaphanum and Gigaspora rosea, and their symbiotic lifestyle signature.</title>
        <authorList>
            <person name="Morin E."/>
            <person name="San Clemente H."/>
            <person name="Chen E.C.H."/>
            <person name="De La Providencia I."/>
            <person name="Hainaut M."/>
            <person name="Kuo A."/>
            <person name="Kohler A."/>
            <person name="Murat C."/>
            <person name="Tang N."/>
            <person name="Roy S."/>
            <person name="Loubradou J."/>
            <person name="Henrissat B."/>
            <person name="Grigoriev I.V."/>
            <person name="Corradi N."/>
            <person name="Roux C."/>
            <person name="Martin F.M."/>
        </authorList>
    </citation>
    <scope>NUCLEOTIDE SEQUENCE [LARGE SCALE GENOMIC DNA]</scope>
    <source>
        <strain evidence="3 4">DAOM 194757</strain>
    </source>
</reference>
<keyword evidence="1" id="KW-0812">Transmembrane</keyword>
<dbReference type="SUPFAM" id="SSF51445">
    <property type="entry name" value="(Trans)glycosidases"/>
    <property type="match status" value="1"/>
</dbReference>
<accession>A0A397TWT3</accession>
<dbReference type="GO" id="GO:0005975">
    <property type="term" value="P:carbohydrate metabolic process"/>
    <property type="evidence" value="ECO:0007669"/>
    <property type="project" value="InterPro"/>
</dbReference>
<evidence type="ECO:0000313" key="3">
    <source>
        <dbReference type="EMBL" id="RIB02510.1"/>
    </source>
</evidence>
<dbReference type="EMBL" id="QKWP01002670">
    <property type="protein sequence ID" value="RIB02510.1"/>
    <property type="molecule type" value="Genomic_DNA"/>
</dbReference>